<name>A0A5C6C7K1_9BACT</name>
<reference evidence="1 2" key="1">
    <citation type="submission" date="2019-02" db="EMBL/GenBank/DDBJ databases">
        <title>Deep-cultivation of Planctomycetes and their phenomic and genomic characterization uncovers novel biology.</title>
        <authorList>
            <person name="Wiegand S."/>
            <person name="Jogler M."/>
            <person name="Boedeker C."/>
            <person name="Pinto D."/>
            <person name="Vollmers J."/>
            <person name="Rivas-Marin E."/>
            <person name="Kohn T."/>
            <person name="Peeters S.H."/>
            <person name="Heuer A."/>
            <person name="Rast P."/>
            <person name="Oberbeckmann S."/>
            <person name="Bunk B."/>
            <person name="Jeske O."/>
            <person name="Meyerdierks A."/>
            <person name="Storesund J.E."/>
            <person name="Kallscheuer N."/>
            <person name="Luecker S."/>
            <person name="Lage O.M."/>
            <person name="Pohl T."/>
            <person name="Merkel B.J."/>
            <person name="Hornburger P."/>
            <person name="Mueller R.-W."/>
            <person name="Bruemmer F."/>
            <person name="Labrenz M."/>
            <person name="Spormann A.M."/>
            <person name="Op Den Camp H."/>
            <person name="Overmann J."/>
            <person name="Amann R."/>
            <person name="Jetten M.S.M."/>
            <person name="Mascher T."/>
            <person name="Medema M.H."/>
            <person name="Devos D.P."/>
            <person name="Kaster A.-K."/>
            <person name="Ovreas L."/>
            <person name="Rohde M."/>
            <person name="Galperin M.Y."/>
            <person name="Jogler C."/>
        </authorList>
    </citation>
    <scope>NUCLEOTIDE SEQUENCE [LARGE SCALE GENOMIC DNA]</scope>
    <source>
        <strain evidence="1 2">Pla144</strain>
    </source>
</reference>
<dbReference type="Proteomes" id="UP000318437">
    <property type="component" value="Unassembled WGS sequence"/>
</dbReference>
<proteinExistence type="predicted"/>
<comment type="caution">
    <text evidence="1">The sequence shown here is derived from an EMBL/GenBank/DDBJ whole genome shotgun (WGS) entry which is preliminary data.</text>
</comment>
<organism evidence="1 2">
    <name type="scientific">Bythopirellula polymerisocia</name>
    <dbReference type="NCBI Taxonomy" id="2528003"/>
    <lineage>
        <taxon>Bacteria</taxon>
        <taxon>Pseudomonadati</taxon>
        <taxon>Planctomycetota</taxon>
        <taxon>Planctomycetia</taxon>
        <taxon>Pirellulales</taxon>
        <taxon>Lacipirellulaceae</taxon>
        <taxon>Bythopirellula</taxon>
    </lineage>
</organism>
<gene>
    <name evidence="1" type="ORF">Pla144_50280</name>
</gene>
<dbReference type="EMBL" id="SJPS01000017">
    <property type="protein sequence ID" value="TWU20075.1"/>
    <property type="molecule type" value="Genomic_DNA"/>
</dbReference>
<evidence type="ECO:0000313" key="1">
    <source>
        <dbReference type="EMBL" id="TWU20075.1"/>
    </source>
</evidence>
<accession>A0A5C6C7K1</accession>
<keyword evidence="2" id="KW-1185">Reference proteome</keyword>
<evidence type="ECO:0000313" key="2">
    <source>
        <dbReference type="Proteomes" id="UP000318437"/>
    </source>
</evidence>
<protein>
    <submittedName>
        <fullName evidence="1">Uncharacterized protein</fullName>
    </submittedName>
</protein>
<sequence length="57" mass="6680">MQESFNIIRRLKITYPSILIRNEGEENDNLVKELESRSYFRPKSARKLLFSSSCGTL</sequence>
<dbReference type="AlphaFoldDB" id="A0A5C6C7K1"/>